<proteinExistence type="predicted"/>
<keyword evidence="3" id="KW-1185">Reference proteome</keyword>
<dbReference type="EMBL" id="JAULUE010002052">
    <property type="protein sequence ID" value="KAK5898752.1"/>
    <property type="molecule type" value="Genomic_DNA"/>
</dbReference>
<comment type="caution">
    <text evidence="2">The sequence shown here is derived from an EMBL/GenBank/DDBJ whole genome shotgun (WGS) entry which is preliminary data.</text>
</comment>
<organism evidence="2 3">
    <name type="scientific">Champsocephalus esox</name>
    <name type="common">pike icefish</name>
    <dbReference type="NCBI Taxonomy" id="159716"/>
    <lineage>
        <taxon>Eukaryota</taxon>
        <taxon>Metazoa</taxon>
        <taxon>Chordata</taxon>
        <taxon>Craniata</taxon>
        <taxon>Vertebrata</taxon>
        <taxon>Euteleostomi</taxon>
        <taxon>Actinopterygii</taxon>
        <taxon>Neopterygii</taxon>
        <taxon>Teleostei</taxon>
        <taxon>Neoteleostei</taxon>
        <taxon>Acanthomorphata</taxon>
        <taxon>Eupercaria</taxon>
        <taxon>Perciformes</taxon>
        <taxon>Notothenioidei</taxon>
        <taxon>Channichthyidae</taxon>
        <taxon>Champsocephalus</taxon>
    </lineage>
</organism>
<dbReference type="Proteomes" id="UP001335648">
    <property type="component" value="Unassembled WGS sequence"/>
</dbReference>
<sequence length="123" mass="13763">MKEMQRKERRHSGGKVQKEPSRDRFVAVMRREEEEGEEGGRGGRERLSMTYKRWRTNVRDTERGGGDKGMRGAEGIEESQKLLKSVAKVQTPPSPIGGVAGTQQSVQINSVLTPTAGRNHFII</sequence>
<feature type="compositionally biased region" description="Basic and acidic residues" evidence="1">
    <location>
        <begin position="16"/>
        <end position="47"/>
    </location>
</feature>
<evidence type="ECO:0000313" key="2">
    <source>
        <dbReference type="EMBL" id="KAK5898752.1"/>
    </source>
</evidence>
<reference evidence="2 3" key="1">
    <citation type="journal article" date="2023" name="Mol. Biol. Evol.">
        <title>Genomics of Secondarily Temperate Adaptation in the Only Non-Antarctic Icefish.</title>
        <authorList>
            <person name="Rivera-Colon A.G."/>
            <person name="Rayamajhi N."/>
            <person name="Minhas B.F."/>
            <person name="Madrigal G."/>
            <person name="Bilyk K.T."/>
            <person name="Yoon V."/>
            <person name="Hune M."/>
            <person name="Gregory S."/>
            <person name="Cheng C.H.C."/>
            <person name="Catchen J.M."/>
        </authorList>
    </citation>
    <scope>NUCLEOTIDE SEQUENCE [LARGE SCALE GENOMIC DNA]</scope>
    <source>
        <strain evidence="2">JC2023a</strain>
    </source>
</reference>
<gene>
    <name evidence="2" type="ORF">CesoFtcFv8_008300</name>
</gene>
<name>A0AAN8C857_9TELE</name>
<accession>A0AAN8C857</accession>
<dbReference type="AlphaFoldDB" id="A0AAN8C857"/>
<evidence type="ECO:0000256" key="1">
    <source>
        <dbReference type="SAM" id="MobiDB-lite"/>
    </source>
</evidence>
<feature type="region of interest" description="Disordered" evidence="1">
    <location>
        <begin position="1"/>
        <end position="49"/>
    </location>
</feature>
<protein>
    <submittedName>
        <fullName evidence="2">Uncharacterized protein</fullName>
    </submittedName>
</protein>
<evidence type="ECO:0000313" key="3">
    <source>
        <dbReference type="Proteomes" id="UP001335648"/>
    </source>
</evidence>